<protein>
    <submittedName>
        <fullName evidence="1">Tfiih basal transcription factor complex p44 subunit</fullName>
    </submittedName>
</protein>
<accession>A0A164HIT8</accession>
<reference evidence="1 2" key="1">
    <citation type="submission" date="2016-03" db="EMBL/GenBank/DDBJ databases">
        <title>EvidentialGene: Evidence-directed Construction of Genes on Genomes.</title>
        <authorList>
            <person name="Gilbert D.G."/>
            <person name="Choi J.-H."/>
            <person name="Mockaitis K."/>
            <person name="Colbourne J."/>
            <person name="Pfrender M."/>
        </authorList>
    </citation>
    <scope>NUCLEOTIDE SEQUENCE [LARGE SCALE GENOMIC DNA]</scope>
    <source>
        <strain evidence="1 2">Xinb3</strain>
        <tissue evidence="1">Complete organism</tissue>
    </source>
</reference>
<gene>
    <name evidence="1" type="ORF">APZ42_003473</name>
</gene>
<feature type="non-terminal residue" evidence="1">
    <location>
        <position position="69"/>
    </location>
</feature>
<keyword evidence="2" id="KW-1185">Reference proteome</keyword>
<dbReference type="Proteomes" id="UP000076858">
    <property type="component" value="Unassembled WGS sequence"/>
</dbReference>
<proteinExistence type="predicted"/>
<comment type="caution">
    <text evidence="1">The sequence shown here is derived from an EMBL/GenBank/DDBJ whole genome shotgun (WGS) entry which is preliminary data.</text>
</comment>
<dbReference type="EMBL" id="LRGB01010888">
    <property type="protein sequence ID" value="KZS00286.1"/>
    <property type="molecule type" value="Genomic_DNA"/>
</dbReference>
<dbReference type="AlphaFoldDB" id="A0A164HIT8"/>
<organism evidence="1 2">
    <name type="scientific">Daphnia magna</name>
    <dbReference type="NCBI Taxonomy" id="35525"/>
    <lineage>
        <taxon>Eukaryota</taxon>
        <taxon>Metazoa</taxon>
        <taxon>Ecdysozoa</taxon>
        <taxon>Arthropoda</taxon>
        <taxon>Crustacea</taxon>
        <taxon>Branchiopoda</taxon>
        <taxon>Diplostraca</taxon>
        <taxon>Cladocera</taxon>
        <taxon>Anomopoda</taxon>
        <taxon>Daphniidae</taxon>
        <taxon>Daphnia</taxon>
    </lineage>
</organism>
<evidence type="ECO:0000313" key="2">
    <source>
        <dbReference type="Proteomes" id="UP000076858"/>
    </source>
</evidence>
<name>A0A164HIT8_9CRUS</name>
<evidence type="ECO:0000313" key="1">
    <source>
        <dbReference type="EMBL" id="KZS00286.1"/>
    </source>
</evidence>
<sequence length="69" mass="7952">MGMLECHFHSLSLADILNRAVGHPTLRILRKCENVICVQSVVRCPQRLMGKPTISLLKYCFLLYNYVFP</sequence>